<dbReference type="RefSeq" id="WP_193195006.1">
    <property type="nucleotide sequence ID" value="NZ_JACZFR010000072.1"/>
</dbReference>
<gene>
    <name evidence="2" type="ORF">ACFQBM_21020</name>
</gene>
<evidence type="ECO:0000313" key="2">
    <source>
        <dbReference type="EMBL" id="MFC6635759.1"/>
    </source>
</evidence>
<accession>A0ABW1YSU1</accession>
<dbReference type="Proteomes" id="UP001596425">
    <property type="component" value="Unassembled WGS sequence"/>
</dbReference>
<dbReference type="EMBL" id="JBHSVR010000001">
    <property type="protein sequence ID" value="MFC6635759.1"/>
    <property type="molecule type" value="Genomic_DNA"/>
</dbReference>
<feature type="region of interest" description="Disordered" evidence="1">
    <location>
        <begin position="91"/>
        <end position="121"/>
    </location>
</feature>
<name>A0ABW1YSU1_9GAMM</name>
<evidence type="ECO:0008006" key="4">
    <source>
        <dbReference type="Google" id="ProtNLM"/>
    </source>
</evidence>
<comment type="caution">
    <text evidence="2">The sequence shown here is derived from an EMBL/GenBank/DDBJ whole genome shotgun (WGS) entry which is preliminary data.</text>
</comment>
<sequence length="121" mass="13484">MYKTMLLYEQIKKVTDWSDYKLAQELEVSQTTVIDWKKKRYVMNDRAGQIAAELLGIPEKLVLLSLAAERAMNELSGPYLAEAAESAIKAEEKAKKPAAGRSAKQPAAVAKSDRMPFQVLP</sequence>
<evidence type="ECO:0000313" key="3">
    <source>
        <dbReference type="Proteomes" id="UP001596425"/>
    </source>
</evidence>
<protein>
    <recommendedName>
        <fullName evidence="4">Helix-turn-helix transcriptional regulator</fullName>
    </recommendedName>
</protein>
<reference evidence="3" key="1">
    <citation type="journal article" date="2019" name="Int. J. Syst. Evol. Microbiol.">
        <title>The Global Catalogue of Microorganisms (GCM) 10K type strain sequencing project: providing services to taxonomists for standard genome sequencing and annotation.</title>
        <authorList>
            <consortium name="The Broad Institute Genomics Platform"/>
            <consortium name="The Broad Institute Genome Sequencing Center for Infectious Disease"/>
            <person name="Wu L."/>
            <person name="Ma J."/>
        </authorList>
    </citation>
    <scope>NUCLEOTIDE SEQUENCE [LARGE SCALE GENOMIC DNA]</scope>
    <source>
        <strain evidence="3">CGMCC 1.13718</strain>
    </source>
</reference>
<keyword evidence="3" id="KW-1185">Reference proteome</keyword>
<evidence type="ECO:0000256" key="1">
    <source>
        <dbReference type="SAM" id="MobiDB-lite"/>
    </source>
</evidence>
<proteinExistence type="predicted"/>
<organism evidence="2 3">
    <name type="scientific">Microbulbifer taiwanensis</name>
    <dbReference type="NCBI Taxonomy" id="986746"/>
    <lineage>
        <taxon>Bacteria</taxon>
        <taxon>Pseudomonadati</taxon>
        <taxon>Pseudomonadota</taxon>
        <taxon>Gammaproteobacteria</taxon>
        <taxon>Cellvibrionales</taxon>
        <taxon>Microbulbiferaceae</taxon>
        <taxon>Microbulbifer</taxon>
    </lineage>
</organism>